<dbReference type="EMBL" id="KQ964248">
    <property type="protein sequence ID" value="KXJ92507.1"/>
    <property type="molecule type" value="Genomic_DNA"/>
</dbReference>
<evidence type="ECO:0000313" key="1">
    <source>
        <dbReference type="EMBL" id="KXJ92507.1"/>
    </source>
</evidence>
<dbReference type="AlphaFoldDB" id="A0A136J5R8"/>
<sequence>MLWRMNISAMSIMSHISAVIPKRARCHFSGLEIMRASQRDKLAPASMPFMILMPARMRSPDLWKLPCMFWKTMKSSVAAIVSLLSMPWTSRCDRRLCNAIVLCSSAARRCRLQGDG</sequence>
<evidence type="ECO:0000313" key="2">
    <source>
        <dbReference type="Proteomes" id="UP000070501"/>
    </source>
</evidence>
<name>A0A136J5R8_9PEZI</name>
<dbReference type="InParanoid" id="A0A136J5R8"/>
<accession>A0A136J5R8</accession>
<gene>
    <name evidence="1" type="ORF">Micbo1qcDRAFT_160251</name>
</gene>
<proteinExistence type="predicted"/>
<feature type="non-terminal residue" evidence="1">
    <location>
        <position position="116"/>
    </location>
</feature>
<organism evidence="1 2">
    <name type="scientific">Microdochium bolleyi</name>
    <dbReference type="NCBI Taxonomy" id="196109"/>
    <lineage>
        <taxon>Eukaryota</taxon>
        <taxon>Fungi</taxon>
        <taxon>Dikarya</taxon>
        <taxon>Ascomycota</taxon>
        <taxon>Pezizomycotina</taxon>
        <taxon>Sordariomycetes</taxon>
        <taxon>Xylariomycetidae</taxon>
        <taxon>Xylariales</taxon>
        <taxon>Microdochiaceae</taxon>
        <taxon>Microdochium</taxon>
    </lineage>
</organism>
<keyword evidence="2" id="KW-1185">Reference proteome</keyword>
<protein>
    <submittedName>
        <fullName evidence="1">Uncharacterized protein</fullName>
    </submittedName>
</protein>
<reference evidence="2" key="1">
    <citation type="submission" date="2016-02" db="EMBL/GenBank/DDBJ databases">
        <title>Draft genome sequence of Microdochium bolleyi, a fungal endophyte of beachgrass.</title>
        <authorList>
            <consortium name="DOE Joint Genome Institute"/>
            <person name="David A.S."/>
            <person name="May G."/>
            <person name="Haridas S."/>
            <person name="Lim J."/>
            <person name="Wang M."/>
            <person name="Labutti K."/>
            <person name="Lipzen A."/>
            <person name="Barry K."/>
            <person name="Grigoriev I.V."/>
        </authorList>
    </citation>
    <scope>NUCLEOTIDE SEQUENCE [LARGE SCALE GENOMIC DNA]</scope>
    <source>
        <strain evidence="2">J235TASD1</strain>
    </source>
</reference>
<dbReference type="Proteomes" id="UP000070501">
    <property type="component" value="Unassembled WGS sequence"/>
</dbReference>